<feature type="transmembrane region" description="Helical" evidence="14">
    <location>
        <begin position="288"/>
        <end position="305"/>
    </location>
</feature>
<evidence type="ECO:0000313" key="16">
    <source>
        <dbReference type="Proteomes" id="UP000218272"/>
    </source>
</evidence>
<dbReference type="InterPro" id="IPR006369">
    <property type="entry name" value="Protohaem_IX_farnesylTrfase"/>
</dbReference>
<evidence type="ECO:0000256" key="9">
    <source>
        <dbReference type="ARBA" id="ARBA00023136"/>
    </source>
</evidence>
<keyword evidence="4 14" id="KW-1003">Cell membrane</keyword>
<evidence type="ECO:0000256" key="10">
    <source>
        <dbReference type="ARBA" id="ARBA00030253"/>
    </source>
</evidence>
<dbReference type="NCBIfam" id="TIGR01473">
    <property type="entry name" value="cyoE_ctaB"/>
    <property type="match status" value="1"/>
</dbReference>
<dbReference type="InterPro" id="IPR044878">
    <property type="entry name" value="UbiA_sf"/>
</dbReference>
<name>A0A1E1F3I1_9SPHN</name>
<accession>A0A1E1F3I1</accession>
<feature type="transmembrane region" description="Helical" evidence="14">
    <location>
        <begin position="224"/>
        <end position="241"/>
    </location>
</feature>
<keyword evidence="8 14" id="KW-0350">Heme biosynthesis</keyword>
<keyword evidence="5 14" id="KW-0808">Transferase</keyword>
<comment type="pathway">
    <text evidence="2 14">Porphyrin-containing compound metabolism; heme O biosynthesis; heme O from protoheme: step 1/1.</text>
</comment>
<proteinExistence type="inferred from homology"/>
<evidence type="ECO:0000256" key="8">
    <source>
        <dbReference type="ARBA" id="ARBA00023133"/>
    </source>
</evidence>
<reference evidence="15 16" key="1">
    <citation type="submission" date="2016-10" db="EMBL/GenBank/DDBJ databases">
        <title>Complete Genome Sequence of the Nonylphenol-Degrading Bacterium Sphingobium cloacae JCM 10874T.</title>
        <authorList>
            <person name="Ootsuka M."/>
            <person name="Nishizawa T."/>
            <person name="Ohta H."/>
        </authorList>
    </citation>
    <scope>NUCLEOTIDE SEQUENCE [LARGE SCALE GENOMIC DNA]</scope>
    <source>
        <strain evidence="15 16">JCM 10874</strain>
    </source>
</reference>
<dbReference type="HAMAP" id="MF_00154">
    <property type="entry name" value="CyoE_CtaB"/>
    <property type="match status" value="1"/>
</dbReference>
<gene>
    <name evidence="14" type="primary">ctaB</name>
    <name evidence="15" type="ORF">SCLO_1020350</name>
</gene>
<dbReference type="GO" id="GO:0048034">
    <property type="term" value="P:heme O biosynthetic process"/>
    <property type="evidence" value="ECO:0007669"/>
    <property type="project" value="UniProtKB-UniRule"/>
</dbReference>
<keyword evidence="9 14" id="KW-0472">Membrane</keyword>
<protein>
    <recommendedName>
        <fullName evidence="11 14">Protoheme IX farnesyltransferase</fullName>
        <ecNumber evidence="3 14">2.5.1.141</ecNumber>
    </recommendedName>
    <alternativeName>
        <fullName evidence="12 14">Heme B farnesyltransferase</fullName>
    </alternativeName>
    <alternativeName>
        <fullName evidence="10 14">Heme O synthase</fullName>
    </alternativeName>
</protein>
<dbReference type="AlphaFoldDB" id="A0A1E1F3I1"/>
<dbReference type="CDD" id="cd13957">
    <property type="entry name" value="PT_UbiA_Cox10"/>
    <property type="match status" value="1"/>
</dbReference>
<evidence type="ECO:0000313" key="15">
    <source>
        <dbReference type="EMBL" id="BAV65075.1"/>
    </source>
</evidence>
<dbReference type="Gene3D" id="1.10.357.140">
    <property type="entry name" value="UbiA prenyltransferase"/>
    <property type="match status" value="1"/>
</dbReference>
<dbReference type="UniPathway" id="UPA00834">
    <property type="reaction ID" value="UER00712"/>
</dbReference>
<dbReference type="NCBIfam" id="NF003349">
    <property type="entry name" value="PRK04375.1-2"/>
    <property type="match status" value="1"/>
</dbReference>
<feature type="transmembrane region" description="Helical" evidence="14">
    <location>
        <begin position="30"/>
        <end position="49"/>
    </location>
</feature>
<comment type="subcellular location">
    <subcellularLocation>
        <location evidence="1 14">Cell membrane</location>
        <topology evidence="1 14">Multi-pass membrane protein</topology>
    </subcellularLocation>
</comment>
<comment type="miscellaneous">
    <text evidence="14">Carbon 2 of the heme B porphyrin ring is defined according to the Fischer nomenclature.</text>
</comment>
<feature type="transmembrane region" description="Helical" evidence="14">
    <location>
        <begin position="55"/>
        <end position="75"/>
    </location>
</feature>
<evidence type="ECO:0000256" key="6">
    <source>
        <dbReference type="ARBA" id="ARBA00022692"/>
    </source>
</evidence>
<sequence>MASSPIMSGSLSPVLPAHWRDFVALTKPRVMTLVVFTGLCGLLAAPGHIHPVLAFTAILCIALGAGAAAALNQWYERDTDGLMQRTASRPLPAGRMDPQSALHFGVGLSFFSVLLMGVATNWLAAAVLAVSILFYVFVYTIWLKPRTAQNIVIGGAAGAFPPVIGWAAVTGDISALPVALFMLIFFWTPPHFWALALFVRTDYAAAGIPMLPVVSGEVATRRQIWFYTAIMAVAAMAPVLLRLTGLVYGVTALLGTALFALFAFQVYRHREADPARMMPERRLFKYSIFYLFLLFGAVVADRWWLG</sequence>
<dbReference type="KEGG" id="sclo:SCLO_1020350"/>
<feature type="transmembrane region" description="Helical" evidence="14">
    <location>
        <begin position="122"/>
        <end position="142"/>
    </location>
</feature>
<dbReference type="Pfam" id="PF01040">
    <property type="entry name" value="UbiA"/>
    <property type="match status" value="1"/>
</dbReference>
<keyword evidence="6 14" id="KW-0812">Transmembrane</keyword>
<evidence type="ECO:0000256" key="13">
    <source>
        <dbReference type="ARBA" id="ARBA00047690"/>
    </source>
</evidence>
<dbReference type="EMBL" id="AP017655">
    <property type="protein sequence ID" value="BAV65075.1"/>
    <property type="molecule type" value="Genomic_DNA"/>
</dbReference>
<evidence type="ECO:0000256" key="12">
    <source>
        <dbReference type="ARBA" id="ARBA00042475"/>
    </source>
</evidence>
<evidence type="ECO:0000256" key="14">
    <source>
        <dbReference type="HAMAP-Rule" id="MF_00154"/>
    </source>
</evidence>
<feature type="transmembrane region" description="Helical" evidence="14">
    <location>
        <begin position="96"/>
        <end position="116"/>
    </location>
</feature>
<dbReference type="InterPro" id="IPR000537">
    <property type="entry name" value="UbiA_prenyltransferase"/>
</dbReference>
<feature type="transmembrane region" description="Helical" evidence="14">
    <location>
        <begin position="163"/>
        <end position="186"/>
    </location>
</feature>
<dbReference type="PROSITE" id="PS00943">
    <property type="entry name" value="UBIA"/>
    <property type="match status" value="1"/>
</dbReference>
<dbReference type="OrthoDB" id="9814417at2"/>
<evidence type="ECO:0000256" key="2">
    <source>
        <dbReference type="ARBA" id="ARBA00004919"/>
    </source>
</evidence>
<comment type="catalytic activity">
    <reaction evidence="13 14">
        <text>heme b + (2E,6E)-farnesyl diphosphate + H2O = Fe(II)-heme o + diphosphate</text>
        <dbReference type="Rhea" id="RHEA:28070"/>
        <dbReference type="ChEBI" id="CHEBI:15377"/>
        <dbReference type="ChEBI" id="CHEBI:33019"/>
        <dbReference type="ChEBI" id="CHEBI:60344"/>
        <dbReference type="ChEBI" id="CHEBI:60530"/>
        <dbReference type="ChEBI" id="CHEBI:175763"/>
        <dbReference type="EC" id="2.5.1.141"/>
    </reaction>
</comment>
<dbReference type="GO" id="GO:0008495">
    <property type="term" value="F:protoheme IX farnesyltransferase activity"/>
    <property type="evidence" value="ECO:0007669"/>
    <property type="project" value="UniProtKB-UniRule"/>
</dbReference>
<keyword evidence="16" id="KW-1185">Reference proteome</keyword>
<dbReference type="PANTHER" id="PTHR43448:SF7">
    <property type="entry name" value="4-HYDROXYBENZOATE SOLANESYLTRANSFERASE"/>
    <property type="match status" value="1"/>
</dbReference>
<evidence type="ECO:0000256" key="3">
    <source>
        <dbReference type="ARBA" id="ARBA00012292"/>
    </source>
</evidence>
<evidence type="ECO:0000256" key="7">
    <source>
        <dbReference type="ARBA" id="ARBA00022989"/>
    </source>
</evidence>
<evidence type="ECO:0000256" key="1">
    <source>
        <dbReference type="ARBA" id="ARBA00004651"/>
    </source>
</evidence>
<evidence type="ECO:0000256" key="11">
    <source>
        <dbReference type="ARBA" id="ARBA00040810"/>
    </source>
</evidence>
<dbReference type="EC" id="2.5.1.141" evidence="3 14"/>
<comment type="function">
    <text evidence="14">Converts heme B (protoheme IX) to heme O by substitution of the vinyl group on carbon 2 of heme B porphyrin ring with a hydroxyethyl farnesyl side group.</text>
</comment>
<comment type="similarity">
    <text evidence="14">Belongs to the UbiA prenyltransferase family. Protoheme IX farnesyltransferase subfamily.</text>
</comment>
<feature type="transmembrane region" description="Helical" evidence="14">
    <location>
        <begin position="247"/>
        <end position="267"/>
    </location>
</feature>
<evidence type="ECO:0000256" key="4">
    <source>
        <dbReference type="ARBA" id="ARBA00022475"/>
    </source>
</evidence>
<dbReference type="InterPro" id="IPR030470">
    <property type="entry name" value="UbiA_prenylTrfase_CS"/>
</dbReference>
<dbReference type="Proteomes" id="UP000218272">
    <property type="component" value="Chromosome SCLO_1"/>
</dbReference>
<dbReference type="RefSeq" id="WP_066516875.1">
    <property type="nucleotide sequence ID" value="NZ_AP017655.1"/>
</dbReference>
<evidence type="ECO:0000256" key="5">
    <source>
        <dbReference type="ARBA" id="ARBA00022679"/>
    </source>
</evidence>
<dbReference type="GO" id="GO:0005886">
    <property type="term" value="C:plasma membrane"/>
    <property type="evidence" value="ECO:0007669"/>
    <property type="project" value="UniProtKB-SubCell"/>
</dbReference>
<dbReference type="PANTHER" id="PTHR43448">
    <property type="entry name" value="PROTOHEME IX FARNESYLTRANSFERASE, MITOCHONDRIAL"/>
    <property type="match status" value="1"/>
</dbReference>
<keyword evidence="7 14" id="KW-1133">Transmembrane helix</keyword>
<organism evidence="15 16">
    <name type="scientific">Sphingobium cloacae</name>
    <dbReference type="NCBI Taxonomy" id="120107"/>
    <lineage>
        <taxon>Bacteria</taxon>
        <taxon>Pseudomonadati</taxon>
        <taxon>Pseudomonadota</taxon>
        <taxon>Alphaproteobacteria</taxon>
        <taxon>Sphingomonadales</taxon>
        <taxon>Sphingomonadaceae</taxon>
        <taxon>Sphingobium</taxon>
    </lineage>
</organism>